<dbReference type="EMBL" id="MNTG01000045">
    <property type="protein sequence ID" value="OLA36429.1"/>
    <property type="molecule type" value="Genomic_DNA"/>
</dbReference>
<feature type="transmembrane region" description="Helical" evidence="8">
    <location>
        <begin position="239"/>
        <end position="260"/>
    </location>
</feature>
<feature type="transmembrane region" description="Helical" evidence="8">
    <location>
        <begin position="79"/>
        <end position="98"/>
    </location>
</feature>
<dbReference type="InterPro" id="IPR038377">
    <property type="entry name" value="Na/Glc_symporter_sf"/>
</dbReference>
<dbReference type="GO" id="GO:0036376">
    <property type="term" value="P:sodium ion export across plasma membrane"/>
    <property type="evidence" value="ECO:0007669"/>
    <property type="project" value="InterPro"/>
</dbReference>
<dbReference type="Pfam" id="PF00474">
    <property type="entry name" value="SSF"/>
    <property type="match status" value="1"/>
</dbReference>
<feature type="transmembrane region" description="Helical" evidence="8">
    <location>
        <begin position="376"/>
        <end position="395"/>
    </location>
</feature>
<proteinExistence type="inferred from homology"/>
<reference evidence="9 10" key="1">
    <citation type="journal article" date="2016" name="Nat. Biotechnol.">
        <title>Measurement of bacterial replication rates in microbial communities.</title>
        <authorList>
            <person name="Brown C.T."/>
            <person name="Olm M.R."/>
            <person name="Thomas B.C."/>
            <person name="Banfield J.F."/>
        </authorList>
    </citation>
    <scope>NUCLEOTIDE SEQUENCE [LARGE SCALE GENOMIC DNA]</scope>
    <source>
        <strain evidence="9">46_33</strain>
    </source>
</reference>
<feature type="transmembrane region" description="Helical" evidence="8">
    <location>
        <begin position="460"/>
        <end position="479"/>
    </location>
</feature>
<dbReference type="NCBIfam" id="TIGR02119">
    <property type="entry name" value="panF"/>
    <property type="match status" value="1"/>
</dbReference>
<dbReference type="AlphaFoldDB" id="A0A1Q6R237"/>
<dbReference type="PROSITE" id="PS50283">
    <property type="entry name" value="NA_SOLUT_SYMP_3"/>
    <property type="match status" value="1"/>
</dbReference>
<evidence type="ECO:0000256" key="8">
    <source>
        <dbReference type="SAM" id="Phobius"/>
    </source>
</evidence>
<keyword evidence="4 8" id="KW-0812">Transmembrane</keyword>
<feature type="transmembrane region" description="Helical" evidence="8">
    <location>
        <begin position="160"/>
        <end position="179"/>
    </location>
</feature>
<protein>
    <submittedName>
        <fullName evidence="9">Sodium/panthothenate symporter</fullName>
    </submittedName>
</protein>
<feature type="transmembrane region" description="Helical" evidence="8">
    <location>
        <begin position="433"/>
        <end position="454"/>
    </location>
</feature>
<accession>A0A1Q6R237</accession>
<evidence type="ECO:0000256" key="4">
    <source>
        <dbReference type="ARBA" id="ARBA00022692"/>
    </source>
</evidence>
<comment type="caution">
    <text evidence="9">The sequence shown here is derived from an EMBL/GenBank/DDBJ whole genome shotgun (WGS) entry which is preliminary data.</text>
</comment>
<evidence type="ECO:0000256" key="3">
    <source>
        <dbReference type="ARBA" id="ARBA00022448"/>
    </source>
</evidence>
<dbReference type="Proteomes" id="UP000186777">
    <property type="component" value="Unassembled WGS sequence"/>
</dbReference>
<keyword evidence="5 8" id="KW-1133">Transmembrane helix</keyword>
<dbReference type="GO" id="GO:0015233">
    <property type="term" value="F:pantothenate transmembrane transporter activity"/>
    <property type="evidence" value="ECO:0007669"/>
    <property type="project" value="InterPro"/>
</dbReference>
<dbReference type="NCBIfam" id="TIGR00813">
    <property type="entry name" value="sss"/>
    <property type="match status" value="1"/>
</dbReference>
<dbReference type="Gene3D" id="1.20.1730.10">
    <property type="entry name" value="Sodium/glucose cotransporter"/>
    <property type="match status" value="1"/>
</dbReference>
<dbReference type="InterPro" id="IPR011849">
    <property type="entry name" value="Na/pantothenate_symporter"/>
</dbReference>
<dbReference type="STRING" id="626940.BHW43_09805"/>
<feature type="transmembrane region" description="Helical" evidence="8">
    <location>
        <begin position="6"/>
        <end position="25"/>
    </location>
</feature>
<dbReference type="CDD" id="cd10327">
    <property type="entry name" value="SLC5sbd_PanF"/>
    <property type="match status" value="1"/>
</dbReference>
<feature type="transmembrane region" description="Helical" evidence="8">
    <location>
        <begin position="272"/>
        <end position="295"/>
    </location>
</feature>
<feature type="transmembrane region" description="Helical" evidence="8">
    <location>
        <begin position="191"/>
        <end position="210"/>
    </location>
</feature>
<feature type="transmembrane region" description="Helical" evidence="8">
    <location>
        <begin position="46"/>
        <end position="67"/>
    </location>
</feature>
<evidence type="ECO:0000256" key="2">
    <source>
        <dbReference type="ARBA" id="ARBA00006434"/>
    </source>
</evidence>
<dbReference type="InterPro" id="IPR001734">
    <property type="entry name" value="Na/solute_symporter"/>
</dbReference>
<keyword evidence="6 8" id="KW-0472">Membrane</keyword>
<sequence>MSSILNIIPALAFLLILLSISAYIQRTSKENRQKDFAKDYFIGGRTLGGFVLAMTTAATYSSVSTFVGGPGVAWVIGYGWLYMAIVQVVVIFLVLGVFGKKIALIAREIDAVTVIDVLRARYHSDFLANMAAVVIVAFFCATMVAQFVGAAKLFEAVTGFSYLTGLTMFGLIVVIYTTIGGFKGVAVTDACCAIAMIVGLCILMGGMMHAGGGFNKIMSYISTQHPDMLEPLSRGKMPISLYISQWLLVGICTLSLPQSVVRGISYKDTKALHNAMIIGTVVIGAMTLVATWIGVISKGVLTAPITAYGNSVDNIMPVAIVQSLTPFWAGVIIIGPIAATISTVSSLLLSSSSSIVKDVYMNIKGKREEQLSNNQIRLYSLGATIILGLFVYAIAIKPPSVIWQINMFAFGGLETAFFWVLIFGLFWPKANKYGAIAAMGGGVIIYCLAMVFKIKVLDLHQIVLGIGLSLLCFFIGNSFGKTVDEKTLRIFFPEKFEDEK</sequence>
<comment type="subcellular location">
    <subcellularLocation>
        <location evidence="1">Membrane</location>
        <topology evidence="1">Multi-pass membrane protein</topology>
    </subcellularLocation>
</comment>
<keyword evidence="3" id="KW-0813">Transport</keyword>
<dbReference type="GO" id="GO:0015081">
    <property type="term" value="F:sodium ion transmembrane transporter activity"/>
    <property type="evidence" value="ECO:0007669"/>
    <property type="project" value="InterPro"/>
</dbReference>
<evidence type="ECO:0000256" key="1">
    <source>
        <dbReference type="ARBA" id="ARBA00004141"/>
    </source>
</evidence>
<feature type="transmembrane region" description="Helical" evidence="8">
    <location>
        <begin position="126"/>
        <end position="148"/>
    </location>
</feature>
<name>A0A1Q6R237_9FIRM</name>
<dbReference type="GO" id="GO:0005886">
    <property type="term" value="C:plasma membrane"/>
    <property type="evidence" value="ECO:0007669"/>
    <property type="project" value="TreeGrafter"/>
</dbReference>
<evidence type="ECO:0000256" key="5">
    <source>
        <dbReference type="ARBA" id="ARBA00022989"/>
    </source>
</evidence>
<dbReference type="PANTHER" id="PTHR48086:SF4">
    <property type="entry name" value="SODIUM_PANTOTHENATE SYMPORTER"/>
    <property type="match status" value="1"/>
</dbReference>
<dbReference type="PANTHER" id="PTHR48086">
    <property type="entry name" value="SODIUM/PROLINE SYMPORTER-RELATED"/>
    <property type="match status" value="1"/>
</dbReference>
<dbReference type="InterPro" id="IPR050277">
    <property type="entry name" value="Sodium:Solute_Symporter"/>
</dbReference>
<evidence type="ECO:0000313" key="10">
    <source>
        <dbReference type="Proteomes" id="UP000186777"/>
    </source>
</evidence>
<dbReference type="RefSeq" id="WP_303680412.1">
    <property type="nucleotide sequence ID" value="NZ_DBGEAD010000143.1"/>
</dbReference>
<evidence type="ECO:0000256" key="7">
    <source>
        <dbReference type="RuleBase" id="RU362091"/>
    </source>
</evidence>
<evidence type="ECO:0000313" key="9">
    <source>
        <dbReference type="EMBL" id="OLA36429.1"/>
    </source>
</evidence>
<comment type="similarity">
    <text evidence="2 7">Belongs to the sodium:solute symporter (SSF) (TC 2.A.21) family.</text>
</comment>
<evidence type="ECO:0000256" key="6">
    <source>
        <dbReference type="ARBA" id="ARBA00023136"/>
    </source>
</evidence>
<organism evidence="9 10">
    <name type="scientific">Phascolarctobacterium succinatutens</name>
    <dbReference type="NCBI Taxonomy" id="626940"/>
    <lineage>
        <taxon>Bacteria</taxon>
        <taxon>Bacillati</taxon>
        <taxon>Bacillota</taxon>
        <taxon>Negativicutes</taxon>
        <taxon>Acidaminococcales</taxon>
        <taxon>Acidaminococcaceae</taxon>
        <taxon>Phascolarctobacterium</taxon>
    </lineage>
</organism>
<feature type="transmembrane region" description="Helical" evidence="8">
    <location>
        <begin position="401"/>
        <end position="426"/>
    </location>
</feature>
<feature type="transmembrane region" description="Helical" evidence="8">
    <location>
        <begin position="327"/>
        <end position="356"/>
    </location>
</feature>
<gene>
    <name evidence="9" type="ORF">BHW43_09805</name>
</gene>